<dbReference type="GeneID" id="25902285"/>
<dbReference type="Proteomes" id="UP000054560">
    <property type="component" value="Unassembled WGS sequence"/>
</dbReference>
<evidence type="ECO:0000313" key="2">
    <source>
        <dbReference type="EMBL" id="KNC86057.1"/>
    </source>
</evidence>
<dbReference type="RefSeq" id="XP_014159959.1">
    <property type="nucleotide sequence ID" value="XM_014304484.1"/>
</dbReference>
<name>A0A0L0GAK7_9EUKA</name>
<accession>A0A0L0GAK7</accession>
<sequence length="185" mass="20653">MTVPYGGPYRIVCREDNGYFVCKLDGTKSPEYPDSASDELIGLVKRANVLEAFTSNSHVQPTEETQFFSIVDDRPSIQGDGSQEYLLHWTNGERTWTHESDITNADVLTLYRQRTGANEGSQGKRSQHQRAAESAQGGGPKQVLLIPRDTPAFLALKHAPPTHHRDKDQTLGRIATIEMRFPMPS</sequence>
<protein>
    <recommendedName>
        <fullName evidence="4">Chromo domain-containing protein</fullName>
    </recommendedName>
</protein>
<dbReference type="AlphaFoldDB" id="A0A0L0GAK7"/>
<organism evidence="2 3">
    <name type="scientific">Sphaeroforma arctica JP610</name>
    <dbReference type="NCBI Taxonomy" id="667725"/>
    <lineage>
        <taxon>Eukaryota</taxon>
        <taxon>Ichthyosporea</taxon>
        <taxon>Ichthyophonida</taxon>
        <taxon>Sphaeroforma</taxon>
    </lineage>
</organism>
<evidence type="ECO:0008006" key="4">
    <source>
        <dbReference type="Google" id="ProtNLM"/>
    </source>
</evidence>
<keyword evidence="3" id="KW-1185">Reference proteome</keyword>
<proteinExistence type="predicted"/>
<reference evidence="2 3" key="1">
    <citation type="submission" date="2011-02" db="EMBL/GenBank/DDBJ databases">
        <title>The Genome Sequence of Sphaeroforma arctica JP610.</title>
        <authorList>
            <consortium name="The Broad Institute Genome Sequencing Platform"/>
            <person name="Russ C."/>
            <person name="Cuomo C."/>
            <person name="Young S.K."/>
            <person name="Zeng Q."/>
            <person name="Gargeya S."/>
            <person name="Alvarado L."/>
            <person name="Berlin A."/>
            <person name="Chapman S.B."/>
            <person name="Chen Z."/>
            <person name="Freedman E."/>
            <person name="Gellesch M."/>
            <person name="Goldberg J."/>
            <person name="Griggs A."/>
            <person name="Gujja S."/>
            <person name="Heilman E."/>
            <person name="Heiman D."/>
            <person name="Howarth C."/>
            <person name="Mehta T."/>
            <person name="Neiman D."/>
            <person name="Pearson M."/>
            <person name="Roberts A."/>
            <person name="Saif S."/>
            <person name="Shea T."/>
            <person name="Shenoy N."/>
            <person name="Sisk P."/>
            <person name="Stolte C."/>
            <person name="Sykes S."/>
            <person name="White J."/>
            <person name="Yandava C."/>
            <person name="Burger G."/>
            <person name="Gray M.W."/>
            <person name="Holland P.W.H."/>
            <person name="King N."/>
            <person name="Lang F.B.F."/>
            <person name="Roger A.J."/>
            <person name="Ruiz-Trillo I."/>
            <person name="Haas B."/>
            <person name="Nusbaum C."/>
            <person name="Birren B."/>
        </authorList>
    </citation>
    <scope>NUCLEOTIDE SEQUENCE [LARGE SCALE GENOMIC DNA]</scope>
    <source>
        <strain evidence="2 3">JP610</strain>
    </source>
</reference>
<dbReference type="EMBL" id="KQ241670">
    <property type="protein sequence ID" value="KNC86057.1"/>
    <property type="molecule type" value="Genomic_DNA"/>
</dbReference>
<feature type="region of interest" description="Disordered" evidence="1">
    <location>
        <begin position="116"/>
        <end position="144"/>
    </location>
</feature>
<evidence type="ECO:0000256" key="1">
    <source>
        <dbReference type="SAM" id="MobiDB-lite"/>
    </source>
</evidence>
<evidence type="ECO:0000313" key="3">
    <source>
        <dbReference type="Proteomes" id="UP000054560"/>
    </source>
</evidence>
<gene>
    <name evidence="2" type="ORF">SARC_01781</name>
</gene>